<dbReference type="EMBL" id="CP020472">
    <property type="protein sequence ID" value="ARD23122.1"/>
    <property type="molecule type" value="Genomic_DNA"/>
</dbReference>
<organism evidence="9 10">
    <name type="scientific">Shewanella japonica</name>
    <dbReference type="NCBI Taxonomy" id="93973"/>
    <lineage>
        <taxon>Bacteria</taxon>
        <taxon>Pseudomonadati</taxon>
        <taxon>Pseudomonadota</taxon>
        <taxon>Gammaproteobacteria</taxon>
        <taxon>Alteromonadales</taxon>
        <taxon>Shewanellaceae</taxon>
        <taxon>Shewanella</taxon>
    </lineage>
</organism>
<accession>A0ABN4YIW9</accession>
<evidence type="ECO:0000256" key="1">
    <source>
        <dbReference type="ARBA" id="ARBA00004651"/>
    </source>
</evidence>
<evidence type="ECO:0000256" key="7">
    <source>
        <dbReference type="ARBA" id="ARBA00023136"/>
    </source>
</evidence>
<keyword evidence="3" id="KW-0813">Transport</keyword>
<gene>
    <name evidence="9" type="ORF">SJ2017_2841</name>
</gene>
<dbReference type="Pfam" id="PF01925">
    <property type="entry name" value="TauE"/>
    <property type="match status" value="1"/>
</dbReference>
<dbReference type="PANTHER" id="PTHR30269">
    <property type="entry name" value="TRANSMEMBRANE PROTEIN YFCA"/>
    <property type="match status" value="1"/>
</dbReference>
<evidence type="ECO:0000256" key="4">
    <source>
        <dbReference type="ARBA" id="ARBA00022475"/>
    </source>
</evidence>
<feature type="transmembrane region" description="Helical" evidence="8">
    <location>
        <begin position="182"/>
        <end position="200"/>
    </location>
</feature>
<feature type="transmembrane region" description="Helical" evidence="8">
    <location>
        <begin position="137"/>
        <end position="170"/>
    </location>
</feature>
<evidence type="ECO:0000256" key="2">
    <source>
        <dbReference type="ARBA" id="ARBA00009142"/>
    </source>
</evidence>
<protein>
    <recommendedName>
        <fullName evidence="8">Probable membrane transporter protein</fullName>
    </recommendedName>
</protein>
<evidence type="ECO:0000313" key="9">
    <source>
        <dbReference type="EMBL" id="ARD23122.1"/>
    </source>
</evidence>
<comment type="similarity">
    <text evidence="2 8">Belongs to the 4-toluene sulfonate uptake permease (TSUP) (TC 2.A.102) family.</text>
</comment>
<feature type="transmembrane region" description="Helical" evidence="8">
    <location>
        <begin position="73"/>
        <end position="93"/>
    </location>
</feature>
<dbReference type="InterPro" id="IPR002781">
    <property type="entry name" value="TM_pro_TauE-like"/>
</dbReference>
<dbReference type="Proteomes" id="UP000191820">
    <property type="component" value="Chromosome"/>
</dbReference>
<evidence type="ECO:0000256" key="6">
    <source>
        <dbReference type="ARBA" id="ARBA00022989"/>
    </source>
</evidence>
<dbReference type="InterPro" id="IPR052017">
    <property type="entry name" value="TSUP"/>
</dbReference>
<keyword evidence="4 8" id="KW-1003">Cell membrane</keyword>
<proteinExistence type="inferred from homology"/>
<name>A0ABN4YIW9_9GAMM</name>
<feature type="transmembrane region" description="Helical" evidence="8">
    <location>
        <begin position="238"/>
        <end position="255"/>
    </location>
</feature>
<evidence type="ECO:0000256" key="5">
    <source>
        <dbReference type="ARBA" id="ARBA00022692"/>
    </source>
</evidence>
<keyword evidence="10" id="KW-1185">Reference proteome</keyword>
<keyword evidence="6 8" id="KW-1133">Transmembrane helix</keyword>
<evidence type="ECO:0000256" key="8">
    <source>
        <dbReference type="RuleBase" id="RU363041"/>
    </source>
</evidence>
<evidence type="ECO:0000256" key="3">
    <source>
        <dbReference type="ARBA" id="ARBA00022448"/>
    </source>
</evidence>
<dbReference type="RefSeq" id="WP_080916198.1">
    <property type="nucleotide sequence ID" value="NZ_CP020472.1"/>
</dbReference>
<evidence type="ECO:0000313" key="10">
    <source>
        <dbReference type="Proteomes" id="UP000191820"/>
    </source>
</evidence>
<comment type="subcellular location">
    <subcellularLocation>
        <location evidence="1 8">Cell membrane</location>
        <topology evidence="1 8">Multi-pass membrane protein</topology>
    </subcellularLocation>
</comment>
<keyword evidence="7 8" id="KW-0472">Membrane</keyword>
<sequence length="259" mass="27993">MTFDILLLLLAGFFGGVLNSLAGGGSFITFPALIFVGVPPIMANATNTFSSFAGYLSGAFAFRRELLAHKKEIKTIIITSLFGGAFGAWLLLISPETVFQQAIPWLLLFATLLFIFGSKINAFFSRLSNQHKYASQLGAVMLFLVLLAVCIYGGFFNAGLGIIGLSYLALAGHTNINAMNGIKLVISSSVSLIAIILFIYNDAIAWFEGVTVLVGTLIGGYMSAHIANKVSQVRMRQFVIVMSCAITVYFFYSTYSNPL</sequence>
<keyword evidence="5 8" id="KW-0812">Transmembrane</keyword>
<feature type="transmembrane region" description="Helical" evidence="8">
    <location>
        <begin position="206"/>
        <end position="226"/>
    </location>
</feature>
<reference evidence="9 10" key="1">
    <citation type="submission" date="2017-03" db="EMBL/GenBank/DDBJ databases">
        <title>Genome sequencing of Shewanella japonica KCTC 22435.</title>
        <authorList>
            <person name="Kim K.M."/>
        </authorList>
    </citation>
    <scope>NUCLEOTIDE SEQUENCE [LARGE SCALE GENOMIC DNA]</scope>
    <source>
        <strain evidence="9 10">KCTC 22435</strain>
    </source>
</reference>
<dbReference type="PANTHER" id="PTHR30269:SF0">
    <property type="entry name" value="MEMBRANE TRANSPORTER PROTEIN YFCA-RELATED"/>
    <property type="match status" value="1"/>
</dbReference>
<feature type="transmembrane region" description="Helical" evidence="8">
    <location>
        <begin position="105"/>
        <end position="125"/>
    </location>
</feature>